<evidence type="ECO:0000313" key="8">
    <source>
        <dbReference type="Proteomes" id="UP000315226"/>
    </source>
</evidence>
<dbReference type="RefSeq" id="WP_141300113.1">
    <property type="nucleotide sequence ID" value="NZ_BJMN01000042.1"/>
</dbReference>
<dbReference type="PANTHER" id="PTHR43248:SF29">
    <property type="entry name" value="TRIPEPTIDYL AMINOPEPTIDASE"/>
    <property type="match status" value="1"/>
</dbReference>
<feature type="domain" description="AB hydrolase-1" evidence="6">
    <location>
        <begin position="89"/>
        <end position="458"/>
    </location>
</feature>
<dbReference type="SUPFAM" id="SSF53474">
    <property type="entry name" value="alpha/beta-Hydrolases"/>
    <property type="match status" value="1"/>
</dbReference>
<dbReference type="Pfam" id="PF00561">
    <property type="entry name" value="Abhydrolase_1"/>
    <property type="match status" value="1"/>
</dbReference>
<name>A0A4Y3RR28_9ACTN</name>
<dbReference type="InterPro" id="IPR051601">
    <property type="entry name" value="Serine_prot/Carboxylest_S33"/>
</dbReference>
<dbReference type="OrthoDB" id="4498590at2"/>
<evidence type="ECO:0000259" key="6">
    <source>
        <dbReference type="Pfam" id="PF00561"/>
    </source>
</evidence>
<evidence type="ECO:0000256" key="5">
    <source>
        <dbReference type="SAM" id="SignalP"/>
    </source>
</evidence>
<dbReference type="GO" id="GO:0016787">
    <property type="term" value="F:hydrolase activity"/>
    <property type="evidence" value="ECO:0007669"/>
    <property type="project" value="UniProtKB-KW"/>
</dbReference>
<evidence type="ECO:0000256" key="1">
    <source>
        <dbReference type="ARBA" id="ARBA00010088"/>
    </source>
</evidence>
<feature type="region of interest" description="Disordered" evidence="4">
    <location>
        <begin position="500"/>
        <end position="563"/>
    </location>
</feature>
<feature type="compositionally biased region" description="Basic and acidic residues" evidence="4">
    <location>
        <begin position="512"/>
        <end position="539"/>
    </location>
</feature>
<protein>
    <submittedName>
        <fullName evidence="7">Peptidase</fullName>
    </submittedName>
</protein>
<dbReference type="InterPro" id="IPR029058">
    <property type="entry name" value="AB_hydrolase_fold"/>
</dbReference>
<dbReference type="Gene3D" id="3.40.50.1820">
    <property type="entry name" value="alpha/beta hydrolase"/>
    <property type="match status" value="1"/>
</dbReference>
<keyword evidence="8" id="KW-1185">Reference proteome</keyword>
<accession>A0A4Y3RR28</accession>
<feature type="signal peptide" evidence="5">
    <location>
        <begin position="1"/>
        <end position="29"/>
    </location>
</feature>
<evidence type="ECO:0000256" key="3">
    <source>
        <dbReference type="ARBA" id="ARBA00022801"/>
    </source>
</evidence>
<sequence length="563" mass="59811">MTPRAGMLIAAGALVAGTVTVLPAGPADAGEPTPRPLPRLAWTGCATQAYPKLQCATLKVPLDHDDPAGRSITLALTRVPHTAKTFQGPLLVNPGGPGGSGRTMAGYVAASLPPKVAAEYDVIGFDPRGVGRSEPALDCRPGHFAPVRPDSVPLGADAEKAAVERAQAFAEACGKKYADVLPYIDTVSTARDVDAIREALGAPKVNYLGYSYGTYLGAVYARLYPDRVRRMALDSVVNPHGVWYEDNIAQDYAFDTRHKDFMAWVARQNAVYKLGTDPAAVEAAWYRMRDALREAPAGGKVGPGELEDTFLPGGYYNGYWPRLASAFSSYVNDGDAAPLTEAYEKYGEADASADNGYSVYTSVQCRDAAWPRDWNVWRKDSWDVHAKAPFSTWNNAWYNAPCAFWPVPALTPPDVTNDQLPPVLILQATEDAATPYEGAMALHRLVRGSSLVVEEGGGNHGVTLGGNDCLDDHLAAYLATGTVPRAKDGGEVDAVCEALPEPEPEPLAPAGKTEKKAGKEAGTEAGKETGKETGKDAASGKRVGALRPEATAVTLHGLLGHVR</sequence>
<feature type="chain" id="PRO_5021354741" evidence="5">
    <location>
        <begin position="30"/>
        <end position="563"/>
    </location>
</feature>
<dbReference type="AlphaFoldDB" id="A0A4Y3RR28"/>
<dbReference type="PANTHER" id="PTHR43248">
    <property type="entry name" value="2-SUCCINYL-6-HYDROXY-2,4-CYCLOHEXADIENE-1-CARBOXYLATE SYNTHASE"/>
    <property type="match status" value="1"/>
</dbReference>
<comment type="caution">
    <text evidence="7">The sequence shown here is derived from an EMBL/GenBank/DDBJ whole genome shotgun (WGS) entry which is preliminary data.</text>
</comment>
<dbReference type="InterPro" id="IPR000073">
    <property type="entry name" value="AB_hydrolase_1"/>
</dbReference>
<keyword evidence="2 5" id="KW-0732">Signal</keyword>
<dbReference type="EMBL" id="BJMN01000042">
    <property type="protein sequence ID" value="GEB60361.1"/>
    <property type="molecule type" value="Genomic_DNA"/>
</dbReference>
<organism evidence="7 8">
    <name type="scientific">Streptomyces gardneri</name>
    <dbReference type="NCBI Taxonomy" id="66892"/>
    <lineage>
        <taxon>Bacteria</taxon>
        <taxon>Bacillati</taxon>
        <taxon>Actinomycetota</taxon>
        <taxon>Actinomycetes</taxon>
        <taxon>Kitasatosporales</taxon>
        <taxon>Streptomycetaceae</taxon>
        <taxon>Streptomyces</taxon>
    </lineage>
</organism>
<evidence type="ECO:0000313" key="7">
    <source>
        <dbReference type="EMBL" id="GEB60361.1"/>
    </source>
</evidence>
<dbReference type="Proteomes" id="UP000315226">
    <property type="component" value="Unassembled WGS sequence"/>
</dbReference>
<reference evidence="7 8" key="1">
    <citation type="submission" date="2019-06" db="EMBL/GenBank/DDBJ databases">
        <title>Whole genome shotgun sequence of Streptomyces gardneri NBRC 12865.</title>
        <authorList>
            <person name="Hosoyama A."/>
            <person name="Uohara A."/>
            <person name="Ohji S."/>
            <person name="Ichikawa N."/>
        </authorList>
    </citation>
    <scope>NUCLEOTIDE SEQUENCE [LARGE SCALE GENOMIC DNA]</scope>
    <source>
        <strain evidence="7 8">NBRC 12865</strain>
    </source>
</reference>
<evidence type="ECO:0000256" key="2">
    <source>
        <dbReference type="ARBA" id="ARBA00022729"/>
    </source>
</evidence>
<proteinExistence type="inferred from homology"/>
<comment type="similarity">
    <text evidence="1">Belongs to the peptidase S33 family.</text>
</comment>
<evidence type="ECO:0000256" key="4">
    <source>
        <dbReference type="SAM" id="MobiDB-lite"/>
    </source>
</evidence>
<gene>
    <name evidence="7" type="ORF">SGA01_59660</name>
</gene>
<keyword evidence="3" id="KW-0378">Hydrolase</keyword>